<accession>A0ABM7DNJ9</accession>
<evidence type="ECO:0000313" key="1">
    <source>
        <dbReference type="EMBL" id="AZQ10824.1"/>
    </source>
</evidence>
<dbReference type="EMBL" id="CP020373">
    <property type="protein sequence ID" value="AZQ10824.1"/>
    <property type="molecule type" value="Genomic_DNA"/>
</dbReference>
<evidence type="ECO:0000313" key="2">
    <source>
        <dbReference type="Proteomes" id="UP000278437"/>
    </source>
</evidence>
<dbReference type="Proteomes" id="UP000278437">
    <property type="component" value="Chromosome"/>
</dbReference>
<reference evidence="2" key="1">
    <citation type="submission" date="2017-03" db="EMBL/GenBank/DDBJ databases">
        <title>Full genome sequence of a non-lethal Shewanella isolate that potentiates virulence of Vibio parahaemolyticus causing acute hepatopancreatic necrosis disease (AHPND) in shrimp.</title>
        <authorList>
            <person name="Prachumwat A."/>
            <person name="Sritunyalucksana K."/>
        </authorList>
    </citation>
    <scope>NUCLEOTIDE SEQUENCE [LARGE SCALE GENOMIC DNA]</scope>
    <source>
        <strain evidence="2">TH2012</strain>
    </source>
</reference>
<sequence>MILLIFNHHQLQTWLSCHWSRTIIAILTPNCGRNMNFRELNVGFDSIFTKHLFTSQNKLNADFLMNDVR</sequence>
<proteinExistence type="predicted"/>
<organism evidence="1 2">
    <name type="scientific">Shewanella khirikhana</name>
    <dbReference type="NCBI Taxonomy" id="1965282"/>
    <lineage>
        <taxon>Bacteria</taxon>
        <taxon>Pseudomonadati</taxon>
        <taxon>Pseudomonadota</taxon>
        <taxon>Gammaproteobacteria</taxon>
        <taxon>Alteromonadales</taxon>
        <taxon>Shewanellaceae</taxon>
        <taxon>Shewanella</taxon>
    </lineage>
</organism>
<gene>
    <name evidence="1" type="ORF">STH12_01716</name>
</gene>
<name>A0ABM7DNJ9_9GAMM</name>
<protein>
    <submittedName>
        <fullName evidence="1">Uncharacterized protein</fullName>
    </submittedName>
</protein>
<keyword evidence="2" id="KW-1185">Reference proteome</keyword>